<feature type="region of interest" description="Disordered" evidence="6">
    <location>
        <begin position="1"/>
        <end position="20"/>
    </location>
</feature>
<comment type="similarity">
    <text evidence="5">Belongs to the FMN-dependent alpha-hydroxy acid dehydrogenase family.</text>
</comment>
<evidence type="ECO:0000259" key="7">
    <source>
        <dbReference type="PROSITE" id="PS51349"/>
    </source>
</evidence>
<accession>A0ABP7J147</accession>
<proteinExistence type="inferred from homology"/>
<dbReference type="SUPFAM" id="SSF51395">
    <property type="entry name" value="FMN-linked oxidoreductases"/>
    <property type="match status" value="1"/>
</dbReference>
<dbReference type="PROSITE" id="PS51349">
    <property type="entry name" value="FMN_HYDROXY_ACID_DH_2"/>
    <property type="match status" value="1"/>
</dbReference>
<evidence type="ECO:0000256" key="3">
    <source>
        <dbReference type="ARBA" id="ARBA00022643"/>
    </source>
</evidence>
<feature type="domain" description="FMN hydroxy acid dehydrogenase" evidence="7">
    <location>
        <begin position="14"/>
        <end position="372"/>
    </location>
</feature>
<keyword evidence="4" id="KW-0560">Oxidoreductase</keyword>
<keyword evidence="2" id="KW-0285">Flavoprotein</keyword>
<dbReference type="PANTHER" id="PTHR10578">
    <property type="entry name" value="S -2-HYDROXY-ACID OXIDASE-RELATED"/>
    <property type="match status" value="1"/>
</dbReference>
<dbReference type="PIRSF" id="PIRSF000138">
    <property type="entry name" value="Al-hdrx_acd_dh"/>
    <property type="match status" value="1"/>
</dbReference>
<evidence type="ECO:0000256" key="2">
    <source>
        <dbReference type="ARBA" id="ARBA00022630"/>
    </source>
</evidence>
<evidence type="ECO:0000256" key="1">
    <source>
        <dbReference type="ARBA" id="ARBA00001917"/>
    </source>
</evidence>
<dbReference type="PANTHER" id="PTHR10578:SF107">
    <property type="entry name" value="2-HYDROXYACID OXIDASE 1"/>
    <property type="match status" value="1"/>
</dbReference>
<comment type="cofactor">
    <cofactor evidence="1">
        <name>FMN</name>
        <dbReference type="ChEBI" id="CHEBI:58210"/>
    </cofactor>
</comment>
<dbReference type="EMBL" id="BAAAZR010000031">
    <property type="protein sequence ID" value="GAA3832038.1"/>
    <property type="molecule type" value="Genomic_DNA"/>
</dbReference>
<dbReference type="InterPro" id="IPR013785">
    <property type="entry name" value="Aldolase_TIM"/>
</dbReference>
<dbReference type="InterPro" id="IPR008259">
    <property type="entry name" value="FMN_hydac_DH_AS"/>
</dbReference>
<evidence type="ECO:0000313" key="9">
    <source>
        <dbReference type="Proteomes" id="UP001500888"/>
    </source>
</evidence>
<dbReference type="RefSeq" id="WP_344948083.1">
    <property type="nucleotide sequence ID" value="NZ_BAAAZR010000031.1"/>
</dbReference>
<dbReference type="InterPro" id="IPR037396">
    <property type="entry name" value="FMN_HAD"/>
</dbReference>
<dbReference type="CDD" id="cd02809">
    <property type="entry name" value="alpha_hydroxyacid_oxid_FMN"/>
    <property type="match status" value="1"/>
</dbReference>
<keyword evidence="9" id="KW-1185">Reference proteome</keyword>
<keyword evidence="3" id="KW-0288">FMN</keyword>
<gene>
    <name evidence="8" type="ORF">GCM10022226_61500</name>
</gene>
<dbReference type="InterPro" id="IPR000262">
    <property type="entry name" value="FMN-dep_DH"/>
</dbReference>
<feature type="compositionally biased region" description="Low complexity" evidence="6">
    <location>
        <begin position="1"/>
        <end position="11"/>
    </location>
</feature>
<evidence type="ECO:0000256" key="5">
    <source>
        <dbReference type="ARBA" id="ARBA00024042"/>
    </source>
</evidence>
<evidence type="ECO:0000256" key="4">
    <source>
        <dbReference type="ARBA" id="ARBA00023002"/>
    </source>
</evidence>
<evidence type="ECO:0000313" key="8">
    <source>
        <dbReference type="EMBL" id="GAA3832038.1"/>
    </source>
</evidence>
<evidence type="ECO:0000256" key="6">
    <source>
        <dbReference type="SAM" id="MobiDB-lite"/>
    </source>
</evidence>
<protein>
    <submittedName>
        <fullName evidence="8">Alpha-hydroxy acid oxidase</fullName>
    </submittedName>
</protein>
<reference evidence="9" key="1">
    <citation type="journal article" date="2019" name="Int. J. Syst. Evol. Microbiol.">
        <title>The Global Catalogue of Microorganisms (GCM) 10K type strain sequencing project: providing services to taxonomists for standard genome sequencing and annotation.</title>
        <authorList>
            <consortium name="The Broad Institute Genomics Platform"/>
            <consortium name="The Broad Institute Genome Sequencing Center for Infectious Disease"/>
            <person name="Wu L."/>
            <person name="Ma J."/>
        </authorList>
    </citation>
    <scope>NUCLEOTIDE SEQUENCE [LARGE SCALE GENOMIC DNA]</scope>
    <source>
        <strain evidence="9">JCM 16908</strain>
    </source>
</reference>
<dbReference type="Pfam" id="PF01070">
    <property type="entry name" value="FMN_dh"/>
    <property type="match status" value="1"/>
</dbReference>
<sequence length="381" mass="39862">MTTTDTGTPAATPSPPQTPLTVDDIAQWAATELEPEVWDFVCGGAGDESTLQLNRTDLANIRLVPRVLRDVAHPSTHTTLLGTPAAMPVAVAPMAYQRLIHPHGELAVARACKRAGIPFTVSALTSTPIDQLAATGATLWAQLYWFTDRARVGELLTQAEQAGCRAVVLSVDMPRMGRRLRDIRNDFTLPAGLASGADAAGLAAAGTRPGSSIARHTDTIMDAQLNWDDIEWLSRQTVLPVVLKGILDARDAALAAEFGVDAIVVSNHGGRQFDGAPSTIGALPAVLDAVADRCPVLIDSGFRSGLDILRAMALGAGGVLLGRPILYGLVGGERGVELTLSVLREELLDAMTHTGCADLRAAADLASVISEGLLPAPAALT</sequence>
<name>A0ABP7J147_9ACTN</name>
<dbReference type="Proteomes" id="UP001500888">
    <property type="component" value="Unassembled WGS sequence"/>
</dbReference>
<dbReference type="PROSITE" id="PS00557">
    <property type="entry name" value="FMN_HYDROXY_ACID_DH_1"/>
    <property type="match status" value="1"/>
</dbReference>
<dbReference type="Gene3D" id="3.20.20.70">
    <property type="entry name" value="Aldolase class I"/>
    <property type="match status" value="1"/>
</dbReference>
<comment type="caution">
    <text evidence="8">The sequence shown here is derived from an EMBL/GenBank/DDBJ whole genome shotgun (WGS) entry which is preliminary data.</text>
</comment>
<dbReference type="InterPro" id="IPR012133">
    <property type="entry name" value="Alpha-hydoxy_acid_DH_FMN"/>
</dbReference>
<organism evidence="8 9">
    <name type="scientific">Sphaerisporangium flaviroseum</name>
    <dbReference type="NCBI Taxonomy" id="509199"/>
    <lineage>
        <taxon>Bacteria</taxon>
        <taxon>Bacillati</taxon>
        <taxon>Actinomycetota</taxon>
        <taxon>Actinomycetes</taxon>
        <taxon>Streptosporangiales</taxon>
        <taxon>Streptosporangiaceae</taxon>
        <taxon>Sphaerisporangium</taxon>
    </lineage>
</organism>